<reference evidence="1 2" key="1">
    <citation type="journal article" date="2016" name="Front. Microbiol.">
        <title>Genomic Resource of Rice Seed Associated Bacteria.</title>
        <authorList>
            <person name="Midha S."/>
            <person name="Bansal K."/>
            <person name="Sharma S."/>
            <person name="Kumar N."/>
            <person name="Patil P.P."/>
            <person name="Chaudhry V."/>
            <person name="Patil P.B."/>
        </authorList>
    </citation>
    <scope>NUCLEOTIDE SEQUENCE [LARGE SCALE GENOMIC DNA]</scope>
    <source>
        <strain evidence="1 2">NS226</strain>
    </source>
</reference>
<dbReference type="OrthoDB" id="7784140at2"/>
<comment type="caution">
    <text evidence="1">The sequence shown here is derived from an EMBL/GenBank/DDBJ whole genome shotgun (WGS) entry which is preliminary data.</text>
</comment>
<dbReference type="Proteomes" id="UP000078272">
    <property type="component" value="Unassembled WGS sequence"/>
</dbReference>
<dbReference type="EMBL" id="LDPZ01000026">
    <property type="protein sequence ID" value="KTQ95006.1"/>
    <property type="molecule type" value="Genomic_DNA"/>
</dbReference>
<dbReference type="PATRIC" id="fig|401562.3.peg.2365"/>
<name>A0A175R8V1_9HYPH</name>
<accession>A0A175R8V1</accession>
<sequence length="785" mass="87015">MSKVILFAEAETVEPLDLEAISKAAREGGENIVGGAIAYPNHWARFSISTPSSARIRVSAGTLWSDTILYDLDDPVDIDLTQHMPAIIGDQRYVAILASGATITDRQQRFIETDVETGASVPVNSPKIERRTVEFRIQQGLNSPTPLRPSVAATDCCIGFVLLSNTKIEVIESAQDWRVKTLYEVEGRVTVLEGQMAVSFGRIQTLTTDFSNLQAQLKDFPRKEIVQQLQRDTAQLRRLANLPDAARGYFYDAALVKDQWDMTNASFLARIEEGVRFGWAAERDERLEVLNPAQAGIRIEGDILMPAWSEIVKIEVDGSGGTKNISQQVHTVKTPVQKSVARSSISYGPTVAMCDNYKEWAQIGTAREGAVFQANNENFVKLGVIDASYAGKTLDVSVFNQTHGSNANVSDMIVHNSQVAQTGYRQIYAAQSIEYNYWTETYWDEVTETFGINGSVYAQTFLSTQPFILTSISVKFDRVATDGEVTLMLCEVSATGEPLFDAVLARSTLAAKDIARGWVRFPFKPRYLPPGRRYAWVAVTTGNHSLVTVTGAKYAQGTLFWSTDQGWFQGSPEEDFVFRINGAEFSTTRVVVEFSPLELENGMTELKLLYETWCPDGTNMMWEVKPTGRDQWEPLRPETAETPNPLRGLPALCRIRLTMIGSTGLAPAIVLNTKARAMTRRPRNDMRAPTKELRFGYSTTKIDVEISLDQFDPALHDIDPKIIVGSTIYTPTVESLSRDLAKATRRLLKASFTIPASPSAVLRIDGTTSSVQSIPFVENVSLFAL</sequence>
<evidence type="ECO:0000313" key="2">
    <source>
        <dbReference type="Proteomes" id="UP000078272"/>
    </source>
</evidence>
<dbReference type="RefSeq" id="WP_058635480.1">
    <property type="nucleotide sequence ID" value="NZ_LDPZ01000026.1"/>
</dbReference>
<protein>
    <recommendedName>
        <fullName evidence="3">DUF4815 domain-containing protein</fullName>
    </recommendedName>
</protein>
<organism evidence="1 2">
    <name type="scientific">Aureimonas ureilytica</name>
    <dbReference type="NCBI Taxonomy" id="401562"/>
    <lineage>
        <taxon>Bacteria</taxon>
        <taxon>Pseudomonadati</taxon>
        <taxon>Pseudomonadota</taxon>
        <taxon>Alphaproteobacteria</taxon>
        <taxon>Hyphomicrobiales</taxon>
        <taxon>Aurantimonadaceae</taxon>
        <taxon>Aureimonas</taxon>
    </lineage>
</organism>
<proteinExistence type="predicted"/>
<evidence type="ECO:0008006" key="3">
    <source>
        <dbReference type="Google" id="ProtNLM"/>
    </source>
</evidence>
<evidence type="ECO:0000313" key="1">
    <source>
        <dbReference type="EMBL" id="KTQ95006.1"/>
    </source>
</evidence>
<dbReference type="AlphaFoldDB" id="A0A175R8V1"/>
<gene>
    <name evidence="1" type="ORF">NS226_13830</name>
</gene>